<organism evidence="1 2">
    <name type="scientific">Portunus trituberculatus</name>
    <name type="common">Swimming crab</name>
    <name type="synonym">Neptunus trituberculatus</name>
    <dbReference type="NCBI Taxonomy" id="210409"/>
    <lineage>
        <taxon>Eukaryota</taxon>
        <taxon>Metazoa</taxon>
        <taxon>Ecdysozoa</taxon>
        <taxon>Arthropoda</taxon>
        <taxon>Crustacea</taxon>
        <taxon>Multicrustacea</taxon>
        <taxon>Malacostraca</taxon>
        <taxon>Eumalacostraca</taxon>
        <taxon>Eucarida</taxon>
        <taxon>Decapoda</taxon>
        <taxon>Pleocyemata</taxon>
        <taxon>Brachyura</taxon>
        <taxon>Eubrachyura</taxon>
        <taxon>Portunoidea</taxon>
        <taxon>Portunidae</taxon>
        <taxon>Portuninae</taxon>
        <taxon>Portunus</taxon>
    </lineage>
</organism>
<dbReference type="Gene3D" id="1.10.10.10">
    <property type="entry name" value="Winged helix-like DNA-binding domain superfamily/Winged helix DNA-binding domain"/>
    <property type="match status" value="1"/>
</dbReference>
<comment type="caution">
    <text evidence="1">The sequence shown here is derived from an EMBL/GenBank/DDBJ whole genome shotgun (WGS) entry which is preliminary data.</text>
</comment>
<name>A0A5B7G4G4_PORTR</name>
<evidence type="ECO:0000313" key="2">
    <source>
        <dbReference type="Proteomes" id="UP000324222"/>
    </source>
</evidence>
<evidence type="ECO:0000313" key="1">
    <source>
        <dbReference type="EMBL" id="MPC52417.1"/>
    </source>
</evidence>
<dbReference type="Proteomes" id="UP000324222">
    <property type="component" value="Unassembled WGS sequence"/>
</dbReference>
<gene>
    <name evidence="1" type="ORF">E2C01_046286</name>
</gene>
<protein>
    <submittedName>
        <fullName evidence="1">Uncharacterized protein</fullName>
    </submittedName>
</protein>
<accession>A0A5B7G4G4</accession>
<keyword evidence="2" id="KW-1185">Reference proteome</keyword>
<dbReference type="EMBL" id="VSRR010010866">
    <property type="protein sequence ID" value="MPC52417.1"/>
    <property type="molecule type" value="Genomic_DNA"/>
</dbReference>
<sequence length="84" mass="9210">MTRPPATSLFLPTLLPSSSKFSITARHLRLIDMGGKCIDEKTIQGIIDLHKAGISNKEINIQKGLDLHTVQELIKRFKAGGGKN</sequence>
<reference evidence="1 2" key="1">
    <citation type="submission" date="2019-05" db="EMBL/GenBank/DDBJ databases">
        <title>Another draft genome of Portunus trituberculatus and its Hox gene families provides insights of decapod evolution.</title>
        <authorList>
            <person name="Jeong J.-H."/>
            <person name="Song I."/>
            <person name="Kim S."/>
            <person name="Choi T."/>
            <person name="Kim D."/>
            <person name="Ryu S."/>
            <person name="Kim W."/>
        </authorList>
    </citation>
    <scope>NUCLEOTIDE SEQUENCE [LARGE SCALE GENOMIC DNA]</scope>
    <source>
        <tissue evidence="1">Muscle</tissue>
    </source>
</reference>
<dbReference type="InterPro" id="IPR036388">
    <property type="entry name" value="WH-like_DNA-bd_sf"/>
</dbReference>
<proteinExistence type="predicted"/>
<dbReference type="AlphaFoldDB" id="A0A5B7G4G4"/>